<dbReference type="RefSeq" id="WP_009279913.1">
    <property type="nucleotide sequence ID" value="NZ_CAIT01000004.1"/>
</dbReference>
<dbReference type="STRING" id="1185876.BN8_00243"/>
<dbReference type="AlphaFoldDB" id="I2GBQ1"/>
<protein>
    <recommendedName>
        <fullName evidence="3">Lipoprotein</fullName>
    </recommendedName>
</protein>
<comment type="caution">
    <text evidence="1">The sequence shown here is derived from an EMBL/GenBank/DDBJ whole genome shotgun (WGS) entry which is preliminary data.</text>
</comment>
<evidence type="ECO:0000313" key="2">
    <source>
        <dbReference type="Proteomes" id="UP000009309"/>
    </source>
</evidence>
<accession>I2GBQ1</accession>
<gene>
    <name evidence="1" type="ORF">BN8_00243</name>
</gene>
<name>I2GBQ1_9BACT</name>
<evidence type="ECO:0008006" key="3">
    <source>
        <dbReference type="Google" id="ProtNLM"/>
    </source>
</evidence>
<reference evidence="1 2" key="1">
    <citation type="journal article" date="2012" name="J. Bacteriol.">
        <title>Genome Sequence of the Filamentous Bacterium Fibrisoma limi BUZ 3T.</title>
        <authorList>
            <person name="Filippini M."/>
            <person name="Qi W."/>
            <person name="Jaenicke S."/>
            <person name="Goesmann A."/>
            <person name="Smits T.H."/>
            <person name="Bagheri H.C."/>
        </authorList>
    </citation>
    <scope>NUCLEOTIDE SEQUENCE [LARGE SCALE GENOMIC DNA]</scope>
    <source>
        <strain evidence="2">BUZ 3T</strain>
    </source>
</reference>
<dbReference type="Proteomes" id="UP000009309">
    <property type="component" value="Unassembled WGS sequence"/>
</dbReference>
<dbReference type="EMBL" id="CAIT01000004">
    <property type="protein sequence ID" value="CCH51325.1"/>
    <property type="molecule type" value="Genomic_DNA"/>
</dbReference>
<proteinExistence type="predicted"/>
<organism evidence="1 2">
    <name type="scientific">Fibrisoma limi BUZ 3</name>
    <dbReference type="NCBI Taxonomy" id="1185876"/>
    <lineage>
        <taxon>Bacteria</taxon>
        <taxon>Pseudomonadati</taxon>
        <taxon>Bacteroidota</taxon>
        <taxon>Cytophagia</taxon>
        <taxon>Cytophagales</taxon>
        <taxon>Spirosomataceae</taxon>
        <taxon>Fibrisoma</taxon>
    </lineage>
</organism>
<dbReference type="PROSITE" id="PS51257">
    <property type="entry name" value="PROKAR_LIPOPROTEIN"/>
    <property type="match status" value="1"/>
</dbReference>
<sequence length="144" mass="15415">MKQLLFSLAVLATAASCEPPQANDDQVPPGGRVAAIDVGGTPPPAKAGLFTFWTSTTGWKFDRIDIRLNADTVGTITTPFLITSQHPVPECGLSIPKMLVVAKRPAGQYVLKATATKGGQVVKKWSGTLTFAADECRLFRFILQ</sequence>
<evidence type="ECO:0000313" key="1">
    <source>
        <dbReference type="EMBL" id="CCH51325.1"/>
    </source>
</evidence>
<keyword evidence="2" id="KW-1185">Reference proteome</keyword>